<gene>
    <name evidence="1" type="ORF">BCV72DRAFT_230533</name>
</gene>
<dbReference type="Proteomes" id="UP000242414">
    <property type="component" value="Unassembled WGS sequence"/>
</dbReference>
<dbReference type="EMBL" id="KV921953">
    <property type="protein sequence ID" value="ORE05100.1"/>
    <property type="molecule type" value="Genomic_DNA"/>
</dbReference>
<organism evidence="1">
    <name type="scientific">Rhizopus microsporus var. microsporus</name>
    <dbReference type="NCBI Taxonomy" id="86635"/>
    <lineage>
        <taxon>Eukaryota</taxon>
        <taxon>Fungi</taxon>
        <taxon>Fungi incertae sedis</taxon>
        <taxon>Mucoromycota</taxon>
        <taxon>Mucoromycotina</taxon>
        <taxon>Mucoromycetes</taxon>
        <taxon>Mucorales</taxon>
        <taxon>Mucorineae</taxon>
        <taxon>Rhizopodaceae</taxon>
        <taxon>Rhizopus</taxon>
    </lineage>
</organism>
<protein>
    <submittedName>
        <fullName evidence="1">Uncharacterized protein</fullName>
    </submittedName>
</protein>
<proteinExistence type="predicted"/>
<sequence>MATSEYTKALAKISKIRINRTLKPTFSTIESTQHSADRMATHLEFIYSGDLFGGVQAYEITPPTLRSDEECPFDVNLIRDATNHLSAKKGPSGVDHLRIEMLKPTQYLLAPALFALFRLRWSWSYTPQNWRIAQVVHCSHFFLPLNPKESFSFSFLFVLISSGWSFHCAQQDVTLNKTRYFH</sequence>
<name>A0A1X0QZC6_RHIZD</name>
<dbReference type="VEuPathDB" id="FungiDB:BCV72DRAFT_230533"/>
<dbReference type="AlphaFoldDB" id="A0A1X0QZC6"/>
<reference evidence="1" key="1">
    <citation type="journal article" date="2016" name="Proc. Natl. Acad. Sci. U.S.A.">
        <title>Lipid metabolic changes in an early divergent fungus govern the establishment of a mutualistic symbiosis with endobacteria.</title>
        <authorList>
            <person name="Lastovetsky O.A."/>
            <person name="Gaspar M.L."/>
            <person name="Mondo S.J."/>
            <person name="LaButti K.M."/>
            <person name="Sandor L."/>
            <person name="Grigoriev I.V."/>
            <person name="Henry S.A."/>
            <person name="Pawlowska T.E."/>
        </authorList>
    </citation>
    <scope>NUCLEOTIDE SEQUENCE [LARGE SCALE GENOMIC DNA]</scope>
    <source>
        <strain evidence="1">ATCC 52814</strain>
    </source>
</reference>
<dbReference type="OrthoDB" id="2270325at2759"/>
<accession>A0A1X0QZC6</accession>
<evidence type="ECO:0000313" key="1">
    <source>
        <dbReference type="EMBL" id="ORE05100.1"/>
    </source>
</evidence>